<evidence type="ECO:0000259" key="1">
    <source>
        <dbReference type="Pfam" id="PF01593"/>
    </source>
</evidence>
<dbReference type="EC" id="1.17.8.1" evidence="2"/>
<dbReference type="SUPFAM" id="SSF51905">
    <property type="entry name" value="FAD/NAD(P)-binding domain"/>
    <property type="match status" value="1"/>
</dbReference>
<proteinExistence type="predicted"/>
<dbReference type="InterPro" id="IPR002937">
    <property type="entry name" value="Amino_oxidase"/>
</dbReference>
<dbReference type="GO" id="GO:0016491">
    <property type="term" value="F:oxidoreductase activity"/>
    <property type="evidence" value="ECO:0007669"/>
    <property type="project" value="UniProtKB-KW"/>
</dbReference>
<dbReference type="NCBIfam" id="TIGR03467">
    <property type="entry name" value="HpnE"/>
    <property type="match status" value="1"/>
</dbReference>
<evidence type="ECO:0000313" key="3">
    <source>
        <dbReference type="Proteomes" id="UP000722165"/>
    </source>
</evidence>
<dbReference type="PANTHER" id="PTHR42923:SF47">
    <property type="entry name" value="BLR3003 PROTEIN"/>
    <property type="match status" value="1"/>
</dbReference>
<dbReference type="Proteomes" id="UP000722165">
    <property type="component" value="Unassembled WGS sequence"/>
</dbReference>
<dbReference type="Gene3D" id="3.50.50.60">
    <property type="entry name" value="FAD/NAD(P)-binding domain"/>
    <property type="match status" value="1"/>
</dbReference>
<dbReference type="Pfam" id="PF01593">
    <property type="entry name" value="Amino_oxidase"/>
    <property type="match status" value="1"/>
</dbReference>
<keyword evidence="3" id="KW-1185">Reference proteome</keyword>
<keyword evidence="2" id="KW-0560">Oxidoreductase</keyword>
<feature type="domain" description="Amine oxidase" evidence="1">
    <location>
        <begin position="20"/>
        <end position="443"/>
    </location>
</feature>
<comment type="caution">
    <text evidence="2">The sequence shown here is derived from an EMBL/GenBank/DDBJ whole genome shotgun (WGS) entry which is preliminary data.</text>
</comment>
<evidence type="ECO:0000313" key="2">
    <source>
        <dbReference type="EMBL" id="MBV4396868.1"/>
    </source>
</evidence>
<dbReference type="InterPro" id="IPR036188">
    <property type="entry name" value="FAD/NAD-bd_sf"/>
</dbReference>
<dbReference type="PANTHER" id="PTHR42923">
    <property type="entry name" value="PROTOPORPHYRINOGEN OXIDASE"/>
    <property type="match status" value="1"/>
</dbReference>
<dbReference type="EMBL" id="JAHSPR010000004">
    <property type="protein sequence ID" value="MBV4396868.1"/>
    <property type="molecule type" value="Genomic_DNA"/>
</dbReference>
<dbReference type="PRINTS" id="PR00419">
    <property type="entry name" value="ADXRDTASE"/>
</dbReference>
<dbReference type="InterPro" id="IPR017830">
    <property type="entry name" value="SQase_HpnE"/>
</dbReference>
<accession>A0ABS6NML5</accession>
<protein>
    <submittedName>
        <fullName evidence="2">Hydroxysqualene dehydroxylase HpnE</fullName>
        <ecNumber evidence="2">1.17.8.1</ecNumber>
    </submittedName>
</protein>
<name>A0ABS6NML5_9BURK</name>
<dbReference type="RefSeq" id="WP_169295042.1">
    <property type="nucleotide sequence ID" value="NZ_JAHSPR010000004.1"/>
</dbReference>
<reference evidence="2 3" key="1">
    <citation type="submission" date="2021-06" db="EMBL/GenBank/DDBJ databases">
        <authorList>
            <person name="Lu T."/>
            <person name="Wang Q."/>
            <person name="Han X."/>
        </authorList>
    </citation>
    <scope>NUCLEOTIDE SEQUENCE [LARGE SCALE GENOMIC DNA]</scope>
    <source>
        <strain evidence="2 3">LAM0050</strain>
    </source>
</reference>
<sequence>MPPLDTPNQKSVAVIGAGWAGLAAAHTLQQHNIRVHVFEQSHTLGGRARKVHSRKLGRTIDNGQHLLIGAYSETLALMQALGLDEKEQFLRLPLDISTLNQDFRLCLKSALPAPLDFLLALLGARGLPFTDKCKLIRALISLKRQKWQVPQAQTVGNWLRQEKQTPFLYQAFWEPLCIATLNTHTDKASMQLFARVLQHSTDAGKQASDFLIPRVDLSALWAEKLSAEITIAYGKSIQSIQMTSTGYQIDGWDVEGVILATPPTQCAKIMASLPGSENQPALMKALQQFSFNPILTITLELEKNWDLPLPLYLLKTDNPQQDPGQWLFMRSRFMKDTSKSARPEITIVISQASEWLDKDKTEIIRLAIEQLARQAPANLPLPGVTAWDIITEKRATFSAEPGLQRLPNPTAWPGLYLAGDWTDTGFPGVLEGAVKSGQLAARLLAQHLTS</sequence>
<organism evidence="2 3">
    <name type="scientific">Advenella alkanexedens</name>
    <dbReference type="NCBI Taxonomy" id="1481665"/>
    <lineage>
        <taxon>Bacteria</taxon>
        <taxon>Pseudomonadati</taxon>
        <taxon>Pseudomonadota</taxon>
        <taxon>Betaproteobacteria</taxon>
        <taxon>Burkholderiales</taxon>
        <taxon>Alcaligenaceae</taxon>
    </lineage>
</organism>
<dbReference type="InterPro" id="IPR050464">
    <property type="entry name" value="Zeta_carotene_desat/Oxidored"/>
</dbReference>
<gene>
    <name evidence="2" type="primary">hpnE</name>
    <name evidence="2" type="ORF">KU392_06305</name>
</gene>